<reference evidence="4" key="2">
    <citation type="journal article" date="2023" name="Science">
        <title>Genomic signatures of disease resistance in endangered staghorn corals.</title>
        <authorList>
            <person name="Vollmer S.V."/>
            <person name="Selwyn J.D."/>
            <person name="Despard B.A."/>
            <person name="Roesel C.L."/>
        </authorList>
    </citation>
    <scope>NUCLEOTIDE SEQUENCE</scope>
    <source>
        <strain evidence="4">K2</strain>
    </source>
</reference>
<gene>
    <name evidence="4" type="ORF">P5673_031592</name>
</gene>
<dbReference type="InterPro" id="IPR050769">
    <property type="entry name" value="NAT_camello-type"/>
</dbReference>
<dbReference type="EMBL" id="JARQWQ010000151">
    <property type="protein sequence ID" value="KAK2548266.1"/>
    <property type="molecule type" value="Genomic_DNA"/>
</dbReference>
<dbReference type="AlphaFoldDB" id="A0AAD9USF6"/>
<keyword evidence="2" id="KW-1133">Transmembrane helix</keyword>
<dbReference type="GO" id="GO:0008080">
    <property type="term" value="F:N-acetyltransferase activity"/>
    <property type="evidence" value="ECO:0007669"/>
    <property type="project" value="InterPro"/>
</dbReference>
<feature type="transmembrane region" description="Helical" evidence="2">
    <location>
        <begin position="87"/>
        <end position="111"/>
    </location>
</feature>
<proteinExistence type="predicted"/>
<dbReference type="Pfam" id="PF00583">
    <property type="entry name" value="Acetyltransf_1"/>
    <property type="match status" value="1"/>
</dbReference>
<keyword evidence="2" id="KW-0812">Transmembrane</keyword>
<evidence type="ECO:0000256" key="2">
    <source>
        <dbReference type="SAM" id="Phobius"/>
    </source>
</evidence>
<evidence type="ECO:0000313" key="4">
    <source>
        <dbReference type="EMBL" id="KAK2548266.1"/>
    </source>
</evidence>
<protein>
    <submittedName>
        <fullName evidence="4">N-acetyltransferase camello</fullName>
    </submittedName>
</protein>
<feature type="transmembrane region" description="Helical" evidence="2">
    <location>
        <begin position="62"/>
        <end position="80"/>
    </location>
</feature>
<name>A0AAD9USF6_ACRCE</name>
<dbReference type="InterPro" id="IPR000182">
    <property type="entry name" value="GNAT_dom"/>
</dbReference>
<keyword evidence="2" id="KW-0472">Membrane</keyword>
<reference evidence="4" key="1">
    <citation type="journal article" date="2023" name="G3 (Bethesda)">
        <title>Whole genome assembly and annotation of the endangered Caribbean coral Acropora cervicornis.</title>
        <authorList>
            <person name="Selwyn J.D."/>
            <person name="Vollmer S.V."/>
        </authorList>
    </citation>
    <scope>NUCLEOTIDE SEQUENCE</scope>
    <source>
        <strain evidence="4">K2</strain>
    </source>
</reference>
<dbReference type="Gene3D" id="3.40.630.30">
    <property type="match status" value="1"/>
</dbReference>
<dbReference type="PROSITE" id="PS51186">
    <property type="entry name" value="GNAT"/>
    <property type="match status" value="1"/>
</dbReference>
<organism evidence="4 5">
    <name type="scientific">Acropora cervicornis</name>
    <name type="common">Staghorn coral</name>
    <dbReference type="NCBI Taxonomy" id="6130"/>
    <lineage>
        <taxon>Eukaryota</taxon>
        <taxon>Metazoa</taxon>
        <taxon>Cnidaria</taxon>
        <taxon>Anthozoa</taxon>
        <taxon>Hexacorallia</taxon>
        <taxon>Scleractinia</taxon>
        <taxon>Astrocoeniina</taxon>
        <taxon>Acroporidae</taxon>
        <taxon>Acropora</taxon>
    </lineage>
</organism>
<feature type="non-terminal residue" evidence="4">
    <location>
        <position position="240"/>
    </location>
</feature>
<dbReference type="PANTHER" id="PTHR13947:SF37">
    <property type="entry name" value="LD18367P"/>
    <property type="match status" value="1"/>
</dbReference>
<dbReference type="InterPro" id="IPR016181">
    <property type="entry name" value="Acyl_CoA_acyltransferase"/>
</dbReference>
<dbReference type="Proteomes" id="UP001249851">
    <property type="component" value="Unassembled WGS sequence"/>
</dbReference>
<dbReference type="CDD" id="cd04301">
    <property type="entry name" value="NAT_SF"/>
    <property type="match status" value="1"/>
</dbReference>
<comment type="caution">
    <text evidence="4">The sequence shown here is derived from an EMBL/GenBank/DDBJ whole genome shotgun (WGS) entry which is preliminary data.</text>
</comment>
<sequence length="240" mass="27315">MTYLPIIEPQMHLFNKEAQSSGIIDGHEEVIIRSFELRDSHVIRNIFVTSMGEMRGPLVHDVMHQALLFGLWLVLPAAILDFMWSSWFLAFFLIALFVILLVLFCALHIGFSLYIKSCLNRDLYAIQDIYMCPKLAHMWVAEVSGRVVGMVGLVPEKEPIDGLGASRIAVGRLRRMAVLPDFRRLGIAKKLLHELLTFAKNTGYEHVVLLTTSAQEAALKFYPRYGFRLVSKKLANRALR</sequence>
<keyword evidence="1" id="KW-0808">Transferase</keyword>
<dbReference type="PANTHER" id="PTHR13947">
    <property type="entry name" value="GNAT FAMILY N-ACETYLTRANSFERASE"/>
    <property type="match status" value="1"/>
</dbReference>
<evidence type="ECO:0000313" key="5">
    <source>
        <dbReference type="Proteomes" id="UP001249851"/>
    </source>
</evidence>
<keyword evidence="5" id="KW-1185">Reference proteome</keyword>
<evidence type="ECO:0000259" key="3">
    <source>
        <dbReference type="PROSITE" id="PS51186"/>
    </source>
</evidence>
<dbReference type="SUPFAM" id="SSF55729">
    <property type="entry name" value="Acyl-CoA N-acyltransferases (Nat)"/>
    <property type="match status" value="1"/>
</dbReference>
<accession>A0AAD9USF6</accession>
<evidence type="ECO:0000256" key="1">
    <source>
        <dbReference type="ARBA" id="ARBA00022679"/>
    </source>
</evidence>
<feature type="domain" description="N-acetyltransferase" evidence="3">
    <location>
        <begin position="98"/>
        <end position="240"/>
    </location>
</feature>